<dbReference type="SUPFAM" id="SSF53098">
    <property type="entry name" value="Ribonuclease H-like"/>
    <property type="match status" value="1"/>
</dbReference>
<dbReference type="GO" id="GO:0003676">
    <property type="term" value="F:nucleic acid binding"/>
    <property type="evidence" value="ECO:0007669"/>
    <property type="project" value="InterPro"/>
</dbReference>
<dbReference type="InterPro" id="IPR005135">
    <property type="entry name" value="Endo/exonuclease/phosphatase"/>
</dbReference>
<dbReference type="PANTHER" id="PTHR36688:SF2">
    <property type="entry name" value="ENDONUCLEASE_EXONUCLEASE_PHOSPHATASE DOMAIN-CONTAINING PROTEIN"/>
    <property type="match status" value="1"/>
</dbReference>
<dbReference type="Gene3D" id="3.30.420.10">
    <property type="entry name" value="Ribonuclease H-like superfamily/Ribonuclease H"/>
    <property type="match status" value="1"/>
</dbReference>
<organism evidence="2 3">
    <name type="scientific">Callosobruchus maculatus</name>
    <name type="common">Southern cowpea weevil</name>
    <name type="synonym">Pulse bruchid</name>
    <dbReference type="NCBI Taxonomy" id="64391"/>
    <lineage>
        <taxon>Eukaryota</taxon>
        <taxon>Metazoa</taxon>
        <taxon>Ecdysozoa</taxon>
        <taxon>Arthropoda</taxon>
        <taxon>Hexapoda</taxon>
        <taxon>Insecta</taxon>
        <taxon>Pterygota</taxon>
        <taxon>Neoptera</taxon>
        <taxon>Endopterygota</taxon>
        <taxon>Coleoptera</taxon>
        <taxon>Polyphaga</taxon>
        <taxon>Cucujiformia</taxon>
        <taxon>Chrysomeloidea</taxon>
        <taxon>Chrysomelidae</taxon>
        <taxon>Bruchinae</taxon>
        <taxon>Bruchini</taxon>
        <taxon>Callosobruchus</taxon>
    </lineage>
</organism>
<evidence type="ECO:0000313" key="3">
    <source>
        <dbReference type="Proteomes" id="UP000410492"/>
    </source>
</evidence>
<evidence type="ECO:0000259" key="1">
    <source>
        <dbReference type="Pfam" id="PF14529"/>
    </source>
</evidence>
<name>A0A653DKL0_CALMS</name>
<dbReference type="PANTHER" id="PTHR36688">
    <property type="entry name" value="ENDO/EXONUCLEASE/PHOSPHATASE DOMAIN-CONTAINING PROTEIN"/>
    <property type="match status" value="1"/>
</dbReference>
<dbReference type="Proteomes" id="UP000410492">
    <property type="component" value="Unassembled WGS sequence"/>
</dbReference>
<accession>A0A653DKL0</accession>
<evidence type="ECO:0000313" key="2">
    <source>
        <dbReference type="EMBL" id="VEN60735.1"/>
    </source>
</evidence>
<dbReference type="EMBL" id="CAACVG010012722">
    <property type="protein sequence ID" value="VEN60735.1"/>
    <property type="molecule type" value="Genomic_DNA"/>
</dbReference>
<proteinExistence type="predicted"/>
<sequence>MGYGSDLSVLSVYRPPSINSTVDDWEAIFAYAGSSRLIGGDFNAHSQLWGSSNNNSTGNQLLNVCESAELVFMNDGSPTRLAAPNQQQSAPDITLCSPDIAQISHWQTTVDTLGSDHFPIIISVHLSIPKDDMIYPNCKWNIKKANWRMYHDILQTTFNSIPELSSTASKYDYFIKMVNKASEISIPILKPFKIKRRPPSPWWDQECADAVEQRTNALIVYKQNCSIENFLNCKKVFAETKRLFKQKSKTSWKLWVSRLNKNTPIKELWRQARVAKRIPKPQSNASSYEWLEEFHNKCAPTSVTQHFDPSPPLEQDNFFSRPFVLTELNWAVKNTRNTAPGFDDIRYPMLVNLPNKFLRKCLGVMKSSPVEPLRAESQEPPLYLRREMLASRFLLKLQREGAATLNKVYQLNYFDLVCKYWVKKNSPPICRAIQSTDNRVQNTSSNCQPRQPVEYFDLLFDINVVIPSYSQQPQLLQNELREVQGALPSNTSIYTDASKSTKGSGCAFYIPSLDVSRMFKLPADSTIFTAEAVAIYQALTYVDEHNISNSSILSDSQSIGPSPKDIFSIPVSSDESGSLTKVLQHLISMKLNANYPTFVCCVLGYMRGSPNGQTSISIV</sequence>
<protein>
    <recommendedName>
        <fullName evidence="1">Endonuclease/exonuclease/phosphatase domain-containing protein</fullName>
    </recommendedName>
</protein>
<dbReference type="Pfam" id="PF14529">
    <property type="entry name" value="Exo_endo_phos_2"/>
    <property type="match status" value="1"/>
</dbReference>
<dbReference type="GO" id="GO:0003824">
    <property type="term" value="F:catalytic activity"/>
    <property type="evidence" value="ECO:0007669"/>
    <property type="project" value="InterPro"/>
</dbReference>
<feature type="domain" description="Endonuclease/exonuclease/phosphatase" evidence="1">
    <location>
        <begin position="8"/>
        <end position="121"/>
    </location>
</feature>
<gene>
    <name evidence="2" type="ORF">CALMAC_LOCUS18330</name>
</gene>
<dbReference type="OrthoDB" id="6764815at2759"/>
<reference evidence="2 3" key="1">
    <citation type="submission" date="2019-01" db="EMBL/GenBank/DDBJ databases">
        <authorList>
            <person name="Sayadi A."/>
        </authorList>
    </citation>
    <scope>NUCLEOTIDE SEQUENCE [LARGE SCALE GENOMIC DNA]</scope>
</reference>
<dbReference type="AlphaFoldDB" id="A0A653DKL0"/>
<dbReference type="InterPro" id="IPR012337">
    <property type="entry name" value="RNaseH-like_sf"/>
</dbReference>
<keyword evidence="3" id="KW-1185">Reference proteome</keyword>
<dbReference type="InterPro" id="IPR036691">
    <property type="entry name" value="Endo/exonu/phosph_ase_sf"/>
</dbReference>
<dbReference type="CDD" id="cd09276">
    <property type="entry name" value="Rnase_HI_RT_non_LTR"/>
    <property type="match status" value="1"/>
</dbReference>
<dbReference type="SUPFAM" id="SSF56219">
    <property type="entry name" value="DNase I-like"/>
    <property type="match status" value="1"/>
</dbReference>
<dbReference type="InterPro" id="IPR052560">
    <property type="entry name" value="RdDP_mobile_element"/>
</dbReference>
<dbReference type="InterPro" id="IPR036397">
    <property type="entry name" value="RNaseH_sf"/>
</dbReference>
<dbReference type="Gene3D" id="3.60.10.10">
    <property type="entry name" value="Endonuclease/exonuclease/phosphatase"/>
    <property type="match status" value="1"/>
</dbReference>